<evidence type="ECO:0000313" key="1">
    <source>
        <dbReference type="EMBL" id="MBT9290787.1"/>
    </source>
</evidence>
<gene>
    <name evidence="1" type="primary">cas5u6u</name>
    <name evidence="1" type="ORF">KL771_15060</name>
</gene>
<accession>A0A947D9I3</accession>
<comment type="caution">
    <text evidence="1">The sequence shown here is derived from an EMBL/GenBank/DDBJ whole genome shotgun (WGS) entry which is preliminary data.</text>
</comment>
<name>A0A947D9I3_9HYPH</name>
<keyword evidence="2" id="KW-1185">Reference proteome</keyword>
<dbReference type="RefSeq" id="WP_261969376.1">
    <property type="nucleotide sequence ID" value="NZ_JAHHZF010000007.1"/>
</dbReference>
<dbReference type="InterPro" id="IPR019089">
    <property type="entry name" value="Cas_GSU0054"/>
</dbReference>
<evidence type="ECO:0000313" key="2">
    <source>
        <dbReference type="Proteomes" id="UP000766595"/>
    </source>
</evidence>
<sequence>MTLVLEVEHLTGTAFAALGPDTDAPDWPPQPDRIFSALVASWAARGSRDDERAALEWLERLDPPLIEASSGLPRRVPIHFVPPNDPGTGRSGDRSVMPQFRRRQPRRFPAFRPDDPTVRYRWCDAVVDPATLEALIRLAADTAYVGHSASLTRCRFLLDGTDSAPHALLPARRRVYPGRLQELRDGFASGRRPRPGDRATATLPPATERSHSVFASQWLLLEVVEADDSRVDGRPSDAGRPRVGVMPDLRAAAVVAKAIRDAVISGYKAIGLGDRVPALVSGHEPDRSPTRMPHMAVVPLAFTGVRHADGRVLGFAIVPPRGSGLLDDADFGAAMRALVRRGEEGSGGSRPVMRIWRTAKDGHVPFEIALAPTLQPTLRTLDPLSYTAPARVFATVTPIVLDRHLKATGAAKHDEIVQGIVAACRNIGLPEPEMIETRWGPRPAVVPEKHSAVVGAPSAWPSGGAPVWTRWRLPPSLASRPLTHAVLRFAEPIEGPVILGAGRHVGLGLCRAYPDLEPGVER</sequence>
<dbReference type="AlphaFoldDB" id="A0A947D9I3"/>
<protein>
    <submittedName>
        <fullName evidence="1">Type I-U CRISPR-associated protein Cas5/Cas6</fullName>
    </submittedName>
</protein>
<dbReference type="Pfam" id="PF09609">
    <property type="entry name" value="Cas_GSU0054"/>
    <property type="match status" value="2"/>
</dbReference>
<dbReference type="Proteomes" id="UP000766595">
    <property type="component" value="Unassembled WGS sequence"/>
</dbReference>
<dbReference type="NCBIfam" id="TIGR02165">
    <property type="entry name" value="cas5_6_GSU0054"/>
    <property type="match status" value="1"/>
</dbReference>
<proteinExistence type="predicted"/>
<reference evidence="1 2" key="1">
    <citation type="submission" date="2021-06" db="EMBL/GenBank/DDBJ databases">
        <authorList>
            <person name="Grouzdev D.S."/>
            <person name="Koziaeva V."/>
        </authorList>
    </citation>
    <scope>NUCLEOTIDE SEQUENCE [LARGE SCALE GENOMIC DNA]</scope>
    <source>
        <strain evidence="1 2">22</strain>
    </source>
</reference>
<dbReference type="EMBL" id="JAHHZF010000007">
    <property type="protein sequence ID" value="MBT9290787.1"/>
    <property type="molecule type" value="Genomic_DNA"/>
</dbReference>
<organism evidence="1 2">
    <name type="scientific">Prosthecodimorpha staleyi</name>
    <dbReference type="NCBI Taxonomy" id="2840188"/>
    <lineage>
        <taxon>Bacteria</taxon>
        <taxon>Pseudomonadati</taxon>
        <taxon>Pseudomonadota</taxon>
        <taxon>Alphaproteobacteria</taxon>
        <taxon>Hyphomicrobiales</taxon>
        <taxon>Ancalomicrobiaceae</taxon>
        <taxon>Prosthecodimorpha</taxon>
    </lineage>
</organism>